<dbReference type="AlphaFoldDB" id="A0A6S6P4B6"/>
<evidence type="ECO:0000313" key="2">
    <source>
        <dbReference type="EMBL" id="BCI51510.1"/>
    </source>
</evidence>
<dbReference type="PANTHER" id="PTHR42815">
    <property type="entry name" value="FAD-BINDING, PUTATIVE (AFU_ORTHOLOGUE AFUA_6G07600)-RELATED"/>
    <property type="match status" value="1"/>
</dbReference>
<dbReference type="SUPFAM" id="SSF50475">
    <property type="entry name" value="FMN-binding split barrel"/>
    <property type="match status" value="1"/>
</dbReference>
<dbReference type="EMBL" id="AP023287">
    <property type="protein sequence ID" value="BCI51510.1"/>
    <property type="molecule type" value="Genomic_DNA"/>
</dbReference>
<gene>
    <name evidence="2" type="ORF">NIIDNTM18_07880</name>
</gene>
<dbReference type="Proteomes" id="UP000515734">
    <property type="component" value="Chromosome"/>
</dbReference>
<reference evidence="2 3" key="1">
    <citation type="submission" date="2020-07" db="EMBL/GenBank/DDBJ databases">
        <title>Complete genome sequence of Mycolicibacterium litorale like strain isolated from cardiac implantable electronic device infection.</title>
        <authorList>
            <person name="Fukano H."/>
            <person name="Miyama H."/>
            <person name="Hoshino Y."/>
        </authorList>
    </citation>
    <scope>NUCLEOTIDE SEQUENCE [LARGE SCALE GENOMIC DNA]</scope>
    <source>
        <strain evidence="2 3">NIIDNTM18</strain>
    </source>
</reference>
<dbReference type="InterPro" id="IPR012349">
    <property type="entry name" value="Split_barrel_FMN-bd"/>
</dbReference>
<keyword evidence="2" id="KW-0378">Hydrolase</keyword>
<sequence length="234" mass="25931">MSVTSSVVGYPYRRRVNPATEAREPGMMGRMRREVTTVEELRAIVGHPNSYVANKVGPRLSSVQQDWLRAASLGFVATTDAQGHLDVSPKGDPAGFVHIIDDVTIAIPERPGNKRVDGYLNVLQRPRVGTVFVIPGRGDTLRINGSARVLADADYFDAMVVEGKRPILALEISVEEVFFHCAKAFLRSGAWKPESWNPTAVPSVAQLAKTFKPDLTQAQLDEYYSEDSMRRQLY</sequence>
<dbReference type="InterPro" id="IPR024029">
    <property type="entry name" value="Pyridox_Oxase_FMN-dep"/>
</dbReference>
<name>A0A6S6P4B6_9MYCO</name>
<organism evidence="2 3">
    <name type="scientific">Mycolicibacterium litorale</name>
    <dbReference type="NCBI Taxonomy" id="758802"/>
    <lineage>
        <taxon>Bacteria</taxon>
        <taxon>Bacillati</taxon>
        <taxon>Actinomycetota</taxon>
        <taxon>Actinomycetes</taxon>
        <taxon>Mycobacteriales</taxon>
        <taxon>Mycobacteriaceae</taxon>
        <taxon>Mycolicibacterium</taxon>
    </lineage>
</organism>
<dbReference type="NCBIfam" id="TIGR04025">
    <property type="entry name" value="PPOX_FMN_DR2398"/>
    <property type="match status" value="1"/>
</dbReference>
<dbReference type="InterPro" id="IPR011576">
    <property type="entry name" value="Pyridox_Oxase_N"/>
</dbReference>
<dbReference type="Gene3D" id="2.30.110.10">
    <property type="entry name" value="Electron Transport, Fmn-binding Protein, Chain A"/>
    <property type="match status" value="1"/>
</dbReference>
<evidence type="ECO:0000259" key="1">
    <source>
        <dbReference type="Pfam" id="PF01243"/>
    </source>
</evidence>
<accession>A0A6S6P4B6</accession>
<dbReference type="Pfam" id="PF01243">
    <property type="entry name" value="PNPOx_N"/>
    <property type="match status" value="1"/>
</dbReference>
<feature type="domain" description="Pyridoxamine 5'-phosphate oxidase N-terminal" evidence="1">
    <location>
        <begin position="65"/>
        <end position="181"/>
    </location>
</feature>
<dbReference type="GO" id="GO:0016787">
    <property type="term" value="F:hydrolase activity"/>
    <property type="evidence" value="ECO:0007669"/>
    <property type="project" value="UniProtKB-KW"/>
</dbReference>
<proteinExistence type="predicted"/>
<dbReference type="PANTHER" id="PTHR42815:SF2">
    <property type="entry name" value="FAD-BINDING, PUTATIVE (AFU_ORTHOLOGUE AFUA_6G07600)-RELATED"/>
    <property type="match status" value="1"/>
</dbReference>
<evidence type="ECO:0000313" key="3">
    <source>
        <dbReference type="Proteomes" id="UP000515734"/>
    </source>
</evidence>
<protein>
    <submittedName>
        <fullName evidence="2">Phosphohydrolase</fullName>
    </submittedName>
</protein>